<evidence type="ECO:0000313" key="7">
    <source>
        <dbReference type="EMBL" id="CAB4567796.1"/>
    </source>
</evidence>
<name>A0A6J6DWC4_9ZZZZ</name>
<dbReference type="EMBL" id="CAEZTT010000004">
    <property type="protein sequence ID" value="CAB4567796.1"/>
    <property type="molecule type" value="Genomic_DNA"/>
</dbReference>
<accession>A0A6J6DWC4</accession>
<dbReference type="CDD" id="cd01164">
    <property type="entry name" value="FruK_PfkB_like"/>
    <property type="match status" value="1"/>
</dbReference>
<dbReference type="GO" id="GO:0008443">
    <property type="term" value="F:phosphofructokinase activity"/>
    <property type="evidence" value="ECO:0007669"/>
    <property type="project" value="TreeGrafter"/>
</dbReference>
<dbReference type="GO" id="GO:0005524">
    <property type="term" value="F:ATP binding"/>
    <property type="evidence" value="ECO:0007669"/>
    <property type="project" value="UniProtKB-KW"/>
</dbReference>
<evidence type="ECO:0000256" key="5">
    <source>
        <dbReference type="ARBA" id="ARBA00022840"/>
    </source>
</evidence>
<dbReference type="GO" id="GO:0005829">
    <property type="term" value="C:cytosol"/>
    <property type="evidence" value="ECO:0007669"/>
    <property type="project" value="TreeGrafter"/>
</dbReference>
<keyword evidence="5" id="KW-0067">ATP-binding</keyword>
<dbReference type="InterPro" id="IPR002173">
    <property type="entry name" value="Carboh/pur_kinase_PfkB_CS"/>
</dbReference>
<dbReference type="Gene3D" id="3.40.1190.20">
    <property type="match status" value="1"/>
</dbReference>
<dbReference type="PROSITE" id="PS00584">
    <property type="entry name" value="PFKB_KINASES_2"/>
    <property type="match status" value="1"/>
</dbReference>
<dbReference type="PIRSF" id="PIRSF000535">
    <property type="entry name" value="1PFK/6PFK/LacC"/>
    <property type="match status" value="1"/>
</dbReference>
<comment type="similarity">
    <text evidence="1">Belongs to the carbohydrate kinase PfkB family.</text>
</comment>
<dbReference type="SUPFAM" id="SSF53613">
    <property type="entry name" value="Ribokinase-like"/>
    <property type="match status" value="1"/>
</dbReference>
<dbReference type="AlphaFoldDB" id="A0A6J6DWC4"/>
<reference evidence="7" key="1">
    <citation type="submission" date="2020-05" db="EMBL/GenBank/DDBJ databases">
        <authorList>
            <person name="Chiriac C."/>
            <person name="Salcher M."/>
            <person name="Ghai R."/>
            <person name="Kavagutti S V."/>
        </authorList>
    </citation>
    <scope>NUCLEOTIDE SEQUENCE</scope>
</reference>
<proteinExistence type="inferred from homology"/>
<keyword evidence="4" id="KW-0418">Kinase</keyword>
<evidence type="ECO:0000259" key="6">
    <source>
        <dbReference type="Pfam" id="PF00294"/>
    </source>
</evidence>
<evidence type="ECO:0000256" key="2">
    <source>
        <dbReference type="ARBA" id="ARBA00022679"/>
    </source>
</evidence>
<gene>
    <name evidence="7" type="ORF">UFOPK1726_00098</name>
</gene>
<protein>
    <submittedName>
        <fullName evidence="7">Unannotated protein</fullName>
    </submittedName>
</protein>
<keyword evidence="3" id="KW-0547">Nucleotide-binding</keyword>
<keyword evidence="2" id="KW-0808">Transferase</keyword>
<dbReference type="PANTHER" id="PTHR46566:SF5">
    <property type="entry name" value="1-PHOSPHOFRUCTOKINASE"/>
    <property type="match status" value="1"/>
</dbReference>
<organism evidence="7">
    <name type="scientific">freshwater metagenome</name>
    <dbReference type="NCBI Taxonomy" id="449393"/>
    <lineage>
        <taxon>unclassified sequences</taxon>
        <taxon>metagenomes</taxon>
        <taxon>ecological metagenomes</taxon>
    </lineage>
</organism>
<evidence type="ECO:0000256" key="4">
    <source>
        <dbReference type="ARBA" id="ARBA00022777"/>
    </source>
</evidence>
<evidence type="ECO:0000256" key="1">
    <source>
        <dbReference type="ARBA" id="ARBA00010688"/>
    </source>
</evidence>
<dbReference type="Pfam" id="PF00294">
    <property type="entry name" value="PfkB"/>
    <property type="match status" value="1"/>
</dbReference>
<dbReference type="InterPro" id="IPR017583">
    <property type="entry name" value="Tagatose/fructose_Pkinase"/>
</dbReference>
<dbReference type="NCBIfam" id="TIGR03168">
    <property type="entry name" value="1-PFK"/>
    <property type="match status" value="1"/>
</dbReference>
<feature type="domain" description="Carbohydrate kinase PfkB" evidence="6">
    <location>
        <begin position="26"/>
        <end position="292"/>
    </location>
</feature>
<dbReference type="InterPro" id="IPR029056">
    <property type="entry name" value="Ribokinase-like"/>
</dbReference>
<sequence length="318" mass="32793">MIVTITPNPSLDYTYELPAGKFSLGGVIRPLATRCDAGGKGVNVARALSLNGFRSRAVLTLGQTEGQHILDLLMLEDLDTRPLLVKGASRVNVTLVDIDGNTTKINSLGSPISPGECRGLVALAITATDEVDWLVTCGSLPPAVDKGFHAMAVEGGKSIGAKTAVDCTGEPLVLACKAGVDLIKPNVHELRDIVKRELTTLGEIIEAAKEVIEIGCKAVIVSMGSQGAVYVSATDVLYATAPKVKPRSTSGAGDSSLAGFLSKIDAGVEAALLESMAWGAAAVGLPGSQMPVEADIAPLRGISKVTLEPDLSLVVVGD</sequence>
<dbReference type="PANTHER" id="PTHR46566">
    <property type="entry name" value="1-PHOSPHOFRUCTOKINASE-RELATED"/>
    <property type="match status" value="1"/>
</dbReference>
<dbReference type="InterPro" id="IPR011611">
    <property type="entry name" value="PfkB_dom"/>
</dbReference>
<evidence type="ECO:0000256" key="3">
    <source>
        <dbReference type="ARBA" id="ARBA00022741"/>
    </source>
</evidence>